<dbReference type="Proteomes" id="UP000030689">
    <property type="component" value="Unassembled WGS sequence"/>
</dbReference>
<reference evidence="3 4" key="1">
    <citation type="journal article" date="2013" name="Front. Plant Sci.">
        <title>The Reference Genome of the Halophytic Plant Eutrema salsugineum.</title>
        <authorList>
            <person name="Yang R."/>
            <person name="Jarvis D.E."/>
            <person name="Chen H."/>
            <person name="Beilstein M.A."/>
            <person name="Grimwood J."/>
            <person name="Jenkins J."/>
            <person name="Shu S."/>
            <person name="Prochnik S."/>
            <person name="Xin M."/>
            <person name="Ma C."/>
            <person name="Schmutz J."/>
            <person name="Wing R.A."/>
            <person name="Mitchell-Olds T."/>
            <person name="Schumaker K.S."/>
            <person name="Wang X."/>
        </authorList>
    </citation>
    <scope>NUCLEOTIDE SEQUENCE [LARGE SCALE GENOMIC DNA]</scope>
</reference>
<keyword evidence="2" id="KW-0808">Transferase</keyword>
<name>V4KHJ5_EUTSA</name>
<evidence type="ECO:0008006" key="5">
    <source>
        <dbReference type="Google" id="ProtNLM"/>
    </source>
</evidence>
<accession>V4KHJ5</accession>
<dbReference type="OrthoDB" id="5835829at2759"/>
<dbReference type="EMBL" id="KI517609">
    <property type="protein sequence ID" value="ESQ37310.1"/>
    <property type="molecule type" value="Genomic_DNA"/>
</dbReference>
<evidence type="ECO:0000256" key="2">
    <source>
        <dbReference type="ARBA" id="ARBA00022676"/>
    </source>
</evidence>
<dbReference type="Gene3D" id="3.40.50.2000">
    <property type="entry name" value="Glycogen Phosphorylase B"/>
    <property type="match status" value="1"/>
</dbReference>
<keyword evidence="2" id="KW-0328">Glycosyltransferase</keyword>
<dbReference type="PANTHER" id="PTHR11926:SF913">
    <property type="entry name" value="UDP-GLYCOSYLTRANSFERASE SUPERFAMILY PROTEIN-RELATED"/>
    <property type="match status" value="1"/>
</dbReference>
<dbReference type="SUPFAM" id="SSF53756">
    <property type="entry name" value="UDP-Glycosyltransferase/glycogen phosphorylase"/>
    <property type="match status" value="1"/>
</dbReference>
<dbReference type="AlphaFoldDB" id="V4KHJ5"/>
<gene>
    <name evidence="3" type="ORF">EUTSA_v10002804mg</name>
</gene>
<dbReference type="GO" id="GO:0080043">
    <property type="term" value="F:quercetin 3-O-glucosyltransferase activity"/>
    <property type="evidence" value="ECO:0007669"/>
    <property type="project" value="TreeGrafter"/>
</dbReference>
<comment type="similarity">
    <text evidence="1">Belongs to the UDP-glycosyltransferase family.</text>
</comment>
<keyword evidence="4" id="KW-1185">Reference proteome</keyword>
<proteinExistence type="inferred from homology"/>
<organism evidence="3 4">
    <name type="scientific">Eutrema salsugineum</name>
    <name type="common">Saltwater cress</name>
    <name type="synonym">Sisymbrium salsugineum</name>
    <dbReference type="NCBI Taxonomy" id="72664"/>
    <lineage>
        <taxon>Eukaryota</taxon>
        <taxon>Viridiplantae</taxon>
        <taxon>Streptophyta</taxon>
        <taxon>Embryophyta</taxon>
        <taxon>Tracheophyta</taxon>
        <taxon>Spermatophyta</taxon>
        <taxon>Magnoliopsida</taxon>
        <taxon>eudicotyledons</taxon>
        <taxon>Gunneridae</taxon>
        <taxon>Pentapetalae</taxon>
        <taxon>rosids</taxon>
        <taxon>malvids</taxon>
        <taxon>Brassicales</taxon>
        <taxon>Brassicaceae</taxon>
        <taxon>Eutremeae</taxon>
        <taxon>Eutrema</taxon>
    </lineage>
</organism>
<protein>
    <recommendedName>
        <fullName evidence="5">UDP-glycosyltransferases domain-containing protein</fullName>
    </recommendedName>
</protein>
<dbReference type="KEGG" id="eus:EUTSA_v10002804mg"/>
<dbReference type="OMA" id="TATHRVC"/>
<dbReference type="Gramene" id="ESQ37310">
    <property type="protein sequence ID" value="ESQ37310"/>
    <property type="gene ID" value="EUTSA_v10002804mg"/>
</dbReference>
<dbReference type="eggNOG" id="KOG1192">
    <property type="taxonomic scope" value="Eukaryota"/>
</dbReference>
<dbReference type="PANTHER" id="PTHR11926">
    <property type="entry name" value="GLUCOSYL/GLUCURONOSYL TRANSFERASES"/>
    <property type="match status" value="1"/>
</dbReference>
<evidence type="ECO:0000256" key="1">
    <source>
        <dbReference type="ARBA" id="ARBA00009995"/>
    </source>
</evidence>
<dbReference type="GO" id="GO:0080044">
    <property type="term" value="F:quercetin 7-O-glucosyltransferase activity"/>
    <property type="evidence" value="ECO:0007669"/>
    <property type="project" value="TreeGrafter"/>
</dbReference>
<dbReference type="STRING" id="72664.V4KHJ5"/>
<evidence type="ECO:0000313" key="4">
    <source>
        <dbReference type="Proteomes" id="UP000030689"/>
    </source>
</evidence>
<sequence length="162" mass="17894">MEKREAKRRIVLVSAPAQGHVTPMMQLGKALNLKGFLITVVQGEINQVSSSAQQSSGFQYITIPESVPESEVMRLGLVKFLMKLNNAREASFKDCIGRLLLQQGNDIACIIYDEITYFCAAAAKDFNLPSIIFSTTTATHRVCCTVLSKLNAKKFLMDMQGT</sequence>
<evidence type="ECO:0000313" key="3">
    <source>
        <dbReference type="EMBL" id="ESQ37310.1"/>
    </source>
</evidence>